<dbReference type="PANTHER" id="PTHR45672:SF11">
    <property type="entry name" value="PROTEIN DISULFIDE-ISOMERASE C17H9.14C"/>
    <property type="match status" value="1"/>
</dbReference>
<dbReference type="PANTHER" id="PTHR45672">
    <property type="entry name" value="PROTEIN DISULFIDE-ISOMERASE C17H9.14C-RELATED"/>
    <property type="match status" value="1"/>
</dbReference>
<evidence type="ECO:0000313" key="12">
    <source>
        <dbReference type="Proteomes" id="UP000310689"/>
    </source>
</evidence>
<dbReference type="AlphaFoldDB" id="A0A4T0IZZ7"/>
<dbReference type="SUPFAM" id="SSF47933">
    <property type="entry name" value="ERP29 C domain-like"/>
    <property type="match status" value="1"/>
</dbReference>
<dbReference type="Gene3D" id="3.40.30.10">
    <property type="entry name" value="Glutaredoxin"/>
    <property type="match status" value="2"/>
</dbReference>
<evidence type="ECO:0000256" key="2">
    <source>
        <dbReference type="ARBA" id="ARBA00006347"/>
    </source>
</evidence>
<dbReference type="InterPro" id="IPR036356">
    <property type="entry name" value="ERp29_C_sf"/>
</dbReference>
<dbReference type="InterPro" id="IPR017937">
    <property type="entry name" value="Thioredoxin_CS"/>
</dbReference>
<evidence type="ECO:0000256" key="3">
    <source>
        <dbReference type="ARBA" id="ARBA00012723"/>
    </source>
</evidence>
<organism evidence="11 12">
    <name type="scientific">Wallemia ichthyophaga</name>
    <dbReference type="NCBI Taxonomy" id="245174"/>
    <lineage>
        <taxon>Eukaryota</taxon>
        <taxon>Fungi</taxon>
        <taxon>Dikarya</taxon>
        <taxon>Basidiomycota</taxon>
        <taxon>Wallemiomycotina</taxon>
        <taxon>Wallemiomycetes</taxon>
        <taxon>Wallemiales</taxon>
        <taxon>Wallemiaceae</taxon>
        <taxon>Wallemia</taxon>
    </lineage>
</organism>
<gene>
    <name evidence="11" type="ORF">E3P86_02720</name>
</gene>
<dbReference type="EC" id="5.3.4.1" evidence="3"/>
<comment type="catalytic activity">
    <reaction evidence="1">
        <text>Catalyzes the rearrangement of -S-S- bonds in proteins.</text>
        <dbReference type="EC" id="5.3.4.1"/>
    </reaction>
</comment>
<dbReference type="InterPro" id="IPR011679">
    <property type="entry name" value="ERp29_C"/>
</dbReference>
<keyword evidence="8" id="KW-0676">Redox-active center</keyword>
<dbReference type="CDD" id="cd00238">
    <property type="entry name" value="ERp29c"/>
    <property type="match status" value="1"/>
</dbReference>
<feature type="domain" description="Thioredoxin" evidence="10">
    <location>
        <begin position="111"/>
        <end position="235"/>
    </location>
</feature>
<evidence type="ECO:0000256" key="6">
    <source>
        <dbReference type="ARBA" id="ARBA00023157"/>
    </source>
</evidence>
<evidence type="ECO:0000256" key="9">
    <source>
        <dbReference type="RuleBase" id="RU004208"/>
    </source>
</evidence>
<dbReference type="InterPro" id="IPR036249">
    <property type="entry name" value="Thioredoxin-like_sf"/>
</dbReference>
<dbReference type="NCBIfam" id="TIGR01126">
    <property type="entry name" value="pdi_dom"/>
    <property type="match status" value="1"/>
</dbReference>
<dbReference type="PROSITE" id="PS00194">
    <property type="entry name" value="THIOREDOXIN_1"/>
    <property type="match status" value="1"/>
</dbReference>
<accession>A0A4T0IZZ7</accession>
<evidence type="ECO:0000259" key="10">
    <source>
        <dbReference type="PROSITE" id="PS51352"/>
    </source>
</evidence>
<dbReference type="PROSITE" id="PS51352">
    <property type="entry name" value="THIOREDOXIN_2"/>
    <property type="match status" value="2"/>
</dbReference>
<protein>
    <recommendedName>
        <fullName evidence="3">protein disulfide-isomerase</fullName>
        <ecNumber evidence="3">5.3.4.1</ecNumber>
    </recommendedName>
</protein>
<evidence type="ECO:0000256" key="4">
    <source>
        <dbReference type="ARBA" id="ARBA00022729"/>
    </source>
</evidence>
<dbReference type="PRINTS" id="PR00421">
    <property type="entry name" value="THIOREDOXIN"/>
</dbReference>
<keyword evidence="4" id="KW-0732">Signal</keyword>
<dbReference type="Pfam" id="PF00085">
    <property type="entry name" value="Thioredoxin"/>
    <property type="match status" value="2"/>
</dbReference>
<dbReference type="GO" id="GO:0003756">
    <property type="term" value="F:protein disulfide isomerase activity"/>
    <property type="evidence" value="ECO:0007669"/>
    <property type="project" value="UniProtKB-EC"/>
</dbReference>
<evidence type="ECO:0000256" key="7">
    <source>
        <dbReference type="ARBA" id="ARBA00023235"/>
    </source>
</evidence>
<evidence type="ECO:0000256" key="1">
    <source>
        <dbReference type="ARBA" id="ARBA00001182"/>
    </source>
</evidence>
<name>A0A4T0IZZ7_WALIC</name>
<reference evidence="11 12" key="1">
    <citation type="submission" date="2019-03" db="EMBL/GenBank/DDBJ databases">
        <title>Sequencing 23 genomes of Wallemia ichthyophaga.</title>
        <authorList>
            <person name="Gostincar C."/>
        </authorList>
    </citation>
    <scope>NUCLEOTIDE SEQUENCE [LARGE SCALE GENOMIC DNA]</scope>
    <source>
        <strain evidence="11 12">EXF-6200</strain>
    </source>
</reference>
<comment type="similarity">
    <text evidence="2 9">Belongs to the protein disulfide isomerase family.</text>
</comment>
<keyword evidence="6" id="KW-1015">Disulfide bond</keyword>
<dbReference type="Gene3D" id="1.20.1150.12">
    <property type="entry name" value="Endoplasmic reticulum resident protein 29, C-terminal domain"/>
    <property type="match status" value="1"/>
</dbReference>
<dbReference type="GO" id="GO:0005783">
    <property type="term" value="C:endoplasmic reticulum"/>
    <property type="evidence" value="ECO:0007669"/>
    <property type="project" value="InterPro"/>
</dbReference>
<keyword evidence="5" id="KW-0677">Repeat</keyword>
<sequence>MAAVLDLTPSNFTEIVGRDSGVLVEFYTPWCGHCKQLEPVYNQLADSFAHSNQIHIAKIDSDEYKKFVKRWSINSYPTIKYFPPNNGLPVDYTGDRDMNGFISFIRHHSHIHPQSSLPSQSSRSPVIDLTDDNFHSFVYADTSLNTLILFYAPWCSHCKRILPAFDSLGISFSREDSCQVAKINVDESSNADIQRSFKIGSLPTLKLVKGSGEVLHYDKSRTLDALVDYVNTHCNTNRQIDGNLNDKAGLVEDLDSLVEVFMRASGEKRLEIAETTAQELGQEMHSSPHTIYLRIMSKIISHDAHYIPREIGRLGRLLGSQMLDTKRDEIQIKMNILNQFSRYLHNLHTEL</sequence>
<keyword evidence="7" id="KW-0413">Isomerase</keyword>
<dbReference type="SUPFAM" id="SSF52833">
    <property type="entry name" value="Thioredoxin-like"/>
    <property type="match status" value="2"/>
</dbReference>
<dbReference type="InterPro" id="IPR013766">
    <property type="entry name" value="Thioredoxin_domain"/>
</dbReference>
<dbReference type="EMBL" id="SPOI01000152">
    <property type="protein sequence ID" value="TIB35097.1"/>
    <property type="molecule type" value="Genomic_DNA"/>
</dbReference>
<evidence type="ECO:0000256" key="8">
    <source>
        <dbReference type="ARBA" id="ARBA00023284"/>
    </source>
</evidence>
<evidence type="ECO:0000313" key="11">
    <source>
        <dbReference type="EMBL" id="TIB35097.1"/>
    </source>
</evidence>
<dbReference type="InterPro" id="IPR005788">
    <property type="entry name" value="PDI_thioredoxin-like_dom"/>
</dbReference>
<dbReference type="Proteomes" id="UP000310689">
    <property type="component" value="Unassembled WGS sequence"/>
</dbReference>
<dbReference type="Pfam" id="PF07749">
    <property type="entry name" value="ERp29"/>
    <property type="match status" value="1"/>
</dbReference>
<dbReference type="GO" id="GO:0006457">
    <property type="term" value="P:protein folding"/>
    <property type="evidence" value="ECO:0007669"/>
    <property type="project" value="TreeGrafter"/>
</dbReference>
<evidence type="ECO:0000256" key="5">
    <source>
        <dbReference type="ARBA" id="ARBA00022737"/>
    </source>
</evidence>
<proteinExistence type="inferred from homology"/>
<feature type="domain" description="Thioredoxin" evidence="10">
    <location>
        <begin position="1"/>
        <end position="110"/>
    </location>
</feature>
<dbReference type="InterPro" id="IPR051063">
    <property type="entry name" value="PDI"/>
</dbReference>
<comment type="caution">
    <text evidence="11">The sequence shown here is derived from an EMBL/GenBank/DDBJ whole genome shotgun (WGS) entry which is preliminary data.</text>
</comment>